<evidence type="ECO:0000313" key="2">
    <source>
        <dbReference type="Proteomes" id="UP000027586"/>
    </source>
</evidence>
<name>A0A068SBQ2_9FUNG</name>
<evidence type="ECO:0000313" key="1">
    <source>
        <dbReference type="EMBL" id="CDH59719.1"/>
    </source>
</evidence>
<keyword evidence="2" id="KW-1185">Reference proteome</keyword>
<sequence>MEQETCQHQSLVWLRWMDAIKHRNGESWNVPLVTWHVVNREGPYHRNPAGDECSSPIVLQLLWGPG</sequence>
<accession>A0A068SBQ2</accession>
<proteinExistence type="predicted"/>
<comment type="caution">
    <text evidence="1">The sequence shown here is derived from an EMBL/GenBank/DDBJ whole genome shotgun (WGS) entry which is preliminary data.</text>
</comment>
<dbReference type="VEuPathDB" id="FungiDB:LCOR_10524.1"/>
<dbReference type="AlphaFoldDB" id="A0A068SBQ2"/>
<dbReference type="EMBL" id="CBTN010000074">
    <property type="protein sequence ID" value="CDH59719.1"/>
    <property type="molecule type" value="Genomic_DNA"/>
</dbReference>
<protein>
    <submittedName>
        <fullName evidence="1">Uncharacterized protein</fullName>
    </submittedName>
</protein>
<reference evidence="1" key="1">
    <citation type="submission" date="2013-08" db="EMBL/GenBank/DDBJ databases">
        <title>Gene expansion shapes genome architecture in the human pathogen Lichtheimia corymbifera: an evolutionary genomics analysis in the ancient terrestrial Mucorales (Mucoromycotina).</title>
        <authorList>
            <person name="Schwartze V.U."/>
            <person name="Winter S."/>
            <person name="Shelest E."/>
            <person name="Marcet-Houben M."/>
            <person name="Horn F."/>
            <person name="Wehner S."/>
            <person name="Hoffmann K."/>
            <person name="Riege K."/>
            <person name="Sammeth M."/>
            <person name="Nowrousian M."/>
            <person name="Valiante V."/>
            <person name="Linde J."/>
            <person name="Jacobsen I.D."/>
            <person name="Marz M."/>
            <person name="Brakhage A.A."/>
            <person name="Gabaldon T."/>
            <person name="Bocker S."/>
            <person name="Voigt K."/>
        </authorList>
    </citation>
    <scope>NUCLEOTIDE SEQUENCE [LARGE SCALE GENOMIC DNA]</scope>
    <source>
        <strain evidence="1">FSU 9682</strain>
    </source>
</reference>
<organism evidence="1 2">
    <name type="scientific">Lichtheimia corymbifera JMRC:FSU:9682</name>
    <dbReference type="NCBI Taxonomy" id="1263082"/>
    <lineage>
        <taxon>Eukaryota</taxon>
        <taxon>Fungi</taxon>
        <taxon>Fungi incertae sedis</taxon>
        <taxon>Mucoromycota</taxon>
        <taxon>Mucoromycotina</taxon>
        <taxon>Mucoromycetes</taxon>
        <taxon>Mucorales</taxon>
        <taxon>Lichtheimiaceae</taxon>
        <taxon>Lichtheimia</taxon>
    </lineage>
</organism>
<gene>
    <name evidence="1" type="ORF">LCOR_10524.1</name>
</gene>
<dbReference type="Proteomes" id="UP000027586">
    <property type="component" value="Unassembled WGS sequence"/>
</dbReference>